<keyword evidence="1" id="KW-1133">Transmembrane helix</keyword>
<feature type="transmembrane region" description="Helical" evidence="1">
    <location>
        <begin position="410"/>
        <end position="432"/>
    </location>
</feature>
<feature type="transmembrane region" description="Helical" evidence="1">
    <location>
        <begin position="357"/>
        <end position="375"/>
    </location>
</feature>
<evidence type="ECO:0000313" key="2">
    <source>
        <dbReference type="EMBL" id="QII82762.1"/>
    </source>
</evidence>
<feature type="transmembrane region" description="Helical" evidence="1">
    <location>
        <begin position="12"/>
        <end position="32"/>
    </location>
</feature>
<sequence length="877" mass="100082">MLTFDGIDKKKKLLLLSFFMPFTILGLIYIFMGVFPFGNSTLLTIDLGQQYVDFYSYYRHTILHEPQAFFYSFVKGIGGDMVGLWGYYLNSPFNLLLLLFPQRLLAVGVTLLILLKISCSGLSFAYLLIKRFDGNDYLVPAFALSYALMGYTIANQLNVMWLDGLVLLPLIILGLEKLIDGESGLTYSLSLALMLFLHYYIGYMICLFLCFYFIFALSKQETSHHFKGLLKQTVRFAFYSILAATLAAFSLLPNFISLLGGKASYASDTINWGFDYPFIELLSKFYVGSFNFDQMPSGYPNLFVGSLALIGFLFYFFNKNFPLREKLTSVILVIIFFLSMNSQYLNKIWHGFQNPIWYPYRFSFLVCFFFILNGYRSIKKLDSFPLTFACLLLLAQTASALYVLDFNFDFVIPIQVLVTALFLIAMIILLLLKEVNYKWMPIVLLLLVSIEMTTNAAINLSRLSYVKMSPFNDYQLVLDDLLQGIRPQDDEFYRIEKVFQRSKNDSFQANYPSASHFSSTFEKEVPELYGYLGFPDGNGFVSYSSGTLFTDAFFAIKYLAQNNDLPSNLENNAAIYKIFPNSTRRDFNYYQKVNENYRTSIYQNPHAFSLAFAIPDAIKDVDLKDNDPIGNQERLLQAMTIDALPSSYYQEIGIESTVTSNVSSLASESVNQTYTKNDSTKDASIEFQFTPQTNESYYLTLDSRIDDEDTTLTLDGERLAYYKTYRNDQIINVASGQKGETIRFGFDLLEDSLTIRDLRVFRFRSDLFEELADQIQDNGLNISTFSQTHIEGTLTTSPDHTVFMMTIPYSEGWELHIDGQKTETYPVLNGLIGADIAPGEHTITLSYMTPYLKEGIAISIAGSVTVLIIILVKRRKK</sequence>
<feature type="transmembrane region" description="Helical" evidence="1">
    <location>
        <begin position="329"/>
        <end position="345"/>
    </location>
</feature>
<name>A0A6G7KC06_9LACT</name>
<feature type="transmembrane region" description="Helical" evidence="1">
    <location>
        <begin position="95"/>
        <end position="117"/>
    </location>
</feature>
<dbReference type="InterPro" id="IPR018580">
    <property type="entry name" value="Uncharacterised_YfhO"/>
</dbReference>
<protein>
    <submittedName>
        <fullName evidence="2">YfhO family protein</fullName>
    </submittedName>
</protein>
<dbReference type="PANTHER" id="PTHR38454">
    <property type="entry name" value="INTEGRAL MEMBRANE PROTEIN-RELATED"/>
    <property type="match status" value="1"/>
</dbReference>
<dbReference type="AlphaFoldDB" id="A0A6G7KC06"/>
<dbReference type="EMBL" id="CP049740">
    <property type="protein sequence ID" value="QII82762.1"/>
    <property type="molecule type" value="Genomic_DNA"/>
</dbReference>
<dbReference type="KEGG" id="jar:G7057_10160"/>
<feature type="transmembrane region" description="Helical" evidence="1">
    <location>
        <begin position="299"/>
        <end position="317"/>
    </location>
</feature>
<organism evidence="2 3">
    <name type="scientific">Jeotgalibaca arthritidis</name>
    <dbReference type="NCBI Taxonomy" id="1868794"/>
    <lineage>
        <taxon>Bacteria</taxon>
        <taxon>Bacillati</taxon>
        <taxon>Bacillota</taxon>
        <taxon>Bacilli</taxon>
        <taxon>Lactobacillales</taxon>
        <taxon>Carnobacteriaceae</taxon>
        <taxon>Jeotgalibaca</taxon>
    </lineage>
</organism>
<feature type="transmembrane region" description="Helical" evidence="1">
    <location>
        <begin position="161"/>
        <end position="179"/>
    </location>
</feature>
<feature type="transmembrane region" description="Helical" evidence="1">
    <location>
        <begin position="191"/>
        <end position="215"/>
    </location>
</feature>
<dbReference type="RefSeq" id="WP_166163462.1">
    <property type="nucleotide sequence ID" value="NZ_CP049740.1"/>
</dbReference>
<keyword evidence="1" id="KW-0812">Transmembrane</keyword>
<evidence type="ECO:0000256" key="1">
    <source>
        <dbReference type="SAM" id="Phobius"/>
    </source>
</evidence>
<dbReference type="Proteomes" id="UP000501451">
    <property type="component" value="Chromosome"/>
</dbReference>
<reference evidence="2 3" key="1">
    <citation type="journal article" date="2017" name="Int. J. Syst. Evol. Microbiol.">
        <title>Jeotgalibaca porci sp. nov. and Jeotgalibaca arthritidis sp. nov., isolated from pigs, and emended description of the genus Jeotgalibaca.</title>
        <authorList>
            <person name="Zamora L."/>
            <person name="Perez-Sancho M."/>
            <person name="Dominguez L."/>
            <person name="Fernandez-Garayzabal J.F."/>
            <person name="Vela A.I."/>
        </authorList>
    </citation>
    <scope>NUCLEOTIDE SEQUENCE [LARGE SCALE GENOMIC DNA]</scope>
    <source>
        <strain evidence="2 3">CECT 9157</strain>
    </source>
</reference>
<dbReference type="PANTHER" id="PTHR38454:SF1">
    <property type="entry name" value="INTEGRAL MEMBRANE PROTEIN"/>
    <property type="match status" value="1"/>
</dbReference>
<keyword evidence="1" id="KW-0472">Membrane</keyword>
<accession>A0A6G7KC06</accession>
<feature type="transmembrane region" description="Helical" evidence="1">
    <location>
        <begin position="384"/>
        <end position="404"/>
    </location>
</feature>
<dbReference type="Pfam" id="PF09586">
    <property type="entry name" value="YfhO"/>
    <property type="match status" value="1"/>
</dbReference>
<evidence type="ECO:0000313" key="3">
    <source>
        <dbReference type="Proteomes" id="UP000501451"/>
    </source>
</evidence>
<gene>
    <name evidence="2" type="ORF">G7057_10160</name>
</gene>
<keyword evidence="3" id="KW-1185">Reference proteome</keyword>
<feature type="transmembrane region" description="Helical" evidence="1">
    <location>
        <begin position="137"/>
        <end position="154"/>
    </location>
</feature>
<feature type="transmembrane region" description="Helical" evidence="1">
    <location>
        <begin position="855"/>
        <end position="872"/>
    </location>
</feature>
<proteinExistence type="predicted"/>
<feature type="transmembrane region" description="Helical" evidence="1">
    <location>
        <begin position="439"/>
        <end position="458"/>
    </location>
</feature>
<feature type="transmembrane region" description="Helical" evidence="1">
    <location>
        <begin position="236"/>
        <end position="256"/>
    </location>
</feature>